<sequence>MEPLPLPTSLAEVEQLIIALYQPNPPETVSRIQEILQRLQKSPEGWQLAQSLIGNPNDNIKFYAALTIIVKLNKDSANLNDDEAKELLQNILGWTIASCAQGVAPFVIKKLCVALATFFIHFPQLWPNCLRHFLHSLDIGRATPIEALDDALETPIIANNLEISKLKVAVWFATSLVEEVGKTDMNSIKYIHVHERLVRNAFDLASLLARGFLPSDDAYQTQGESLVCFQAWILYAQRLSSNTDVLVTHLRELVGPALNCFAIDDLFQPAAELFSDVLSNYSGFFTEAHYASLASLFDSEWAAEHYNRVIHGDHQLDGISFGLLMLAYGDAKVSDLMCSTDERSQRFLARLAGLLAADGYLVGEDSIFVPALEFWATFVETMIDNIYSEDEAKVNVWRSHAEQHLKSVVSNCWRKAQWPPAETFAEWDSNERVGFTDARKDIADMLQSIFTLENLTLVSFFSGLFLQALSVQSWAEVEASAFCLGSLSDCITEDPQYDVELSKVFASPFFDLLGQAQGPVPLRLRQTGLLLIERYCEYFERHSEYLPHALNLLFAAVGDPVLGGPSAKSISTLCSSCRCILTSEAPAFIMHYQTIRSRQVLDSLAEERIILAIASIIQAIPDSNQKLAVFENLYSIIKADCERAVQLKEQPSILNLSDPNFLRGVEQPGDVPSADEVSQQLAVRALRSLQSMAKGMQDVKEHVVDIDADPFFANQDPKLSAIQSDILNVLVEMQKNFNTSGEIVEIICMIFRAGFSETEPGPFVFPPEVVTNFLSQQRFETPRLGTLLSTACSFVGSLYRGPKNMVPSLLAQLLPWIINMLSSLPEPESDTEVAQNGICFVDKIMTRYPEVVFQIQPPQMLEFFFMFSLKVLNGKEPLPKTASAEFWSNFITLKSDSPDLQGTINAAMEHLGPLISQTLIQNIGGHAARSELDKLSDPLKKLVTSQVRSRQWLEQALFDPSFPGQQVGNDEKSTFLRKIIGLRGARATNQVILTTALESIIRTWVMKRARKGSTKSSMVSRHGPSVTSIYNPAKPQVHQGRSYCHTQPSLFNHSSSYLHHYVSVPYGLMCWHGLTASLATRASNLQQRPYSSNPSSETTATTTATPTKKAQRQVIFSGIQPTGIPHLGNYLGALQQWKRMQDSADPETTDLIFSVVDLHAITVPQQRGNLKKWKREMLAALLAIGLDPKRCTIFYQSMVPGHSELQWILSCTASTGYLSRMTQWKSKLQLADDAHVLDDKAKSSLKHGLFSYPILQAADILVHRATHVPVGEDQRQHLEFARECVTNFNHAYKGKVLVAPETILSPTKRVMSLQLPTKKMSKSDPDPSSRILLTDTPSEIHAKILKARTDSLTPSLGITFDPIQRPGVSNLLQLLSHFDTQNRSAQEIAAQINAEVMGNHAGLGGEGEENPLRKLKERVSEVVQRELNPIREKYLKLMQEDGGKEGGHLDEVIREGARRANESAERTMSRVRRAVELGA</sequence>
<proteinExistence type="inferred from homology"/>
<dbReference type="Pfam" id="PF00579">
    <property type="entry name" value="tRNA-synt_1b"/>
    <property type="match status" value="1"/>
</dbReference>
<evidence type="ECO:0000256" key="11">
    <source>
        <dbReference type="ARBA" id="ARBA00023146"/>
    </source>
</evidence>
<protein>
    <recommendedName>
        <fullName evidence="14">Tryptophan--tRNA ligase, mitochondrial</fullName>
        <ecNumber evidence="5">6.1.1.2</ecNumber>
    </recommendedName>
    <alternativeName>
        <fullName evidence="13">Tryptophanyl-tRNA synthetase</fullName>
    </alternativeName>
</protein>
<keyword evidence="10" id="KW-0648">Protein biosynthesis</keyword>
<gene>
    <name evidence="16" type="ORF">B0T23DRAFT_419395</name>
</gene>
<accession>A0AAJ0I9Y3</accession>
<dbReference type="FunFam" id="3.40.50.620:FF:000082">
    <property type="entry name" value="MSW1p Mitochondrial tryptophanyl-tRNA synthetase"/>
    <property type="match status" value="1"/>
</dbReference>
<keyword evidence="12" id="KW-0539">Nucleus</keyword>
<organism evidence="16 17">
    <name type="scientific">Neurospora hispaniola</name>
    <dbReference type="NCBI Taxonomy" id="588809"/>
    <lineage>
        <taxon>Eukaryota</taxon>
        <taxon>Fungi</taxon>
        <taxon>Dikarya</taxon>
        <taxon>Ascomycota</taxon>
        <taxon>Pezizomycotina</taxon>
        <taxon>Sordariomycetes</taxon>
        <taxon>Sordariomycetidae</taxon>
        <taxon>Sordariales</taxon>
        <taxon>Sordariaceae</taxon>
        <taxon>Neurospora</taxon>
    </lineage>
</organism>
<keyword evidence="9" id="KW-0067">ATP-binding</keyword>
<dbReference type="GO" id="GO:0005634">
    <property type="term" value="C:nucleus"/>
    <property type="evidence" value="ECO:0007669"/>
    <property type="project" value="UniProtKB-SubCell"/>
</dbReference>
<evidence type="ECO:0000256" key="2">
    <source>
        <dbReference type="ARBA" id="ARBA00004305"/>
    </source>
</evidence>
<dbReference type="Gene3D" id="1.10.240.10">
    <property type="entry name" value="Tyrosyl-Transfer RNA Synthetase"/>
    <property type="match status" value="1"/>
</dbReference>
<dbReference type="InterPro" id="IPR002306">
    <property type="entry name" value="Trp-tRNA-ligase"/>
</dbReference>
<feature type="region of interest" description="Disordered" evidence="15">
    <location>
        <begin position="1085"/>
        <end position="1109"/>
    </location>
</feature>
<comment type="similarity">
    <text evidence="3">Belongs to the class-I aminoacyl-tRNA synthetase family.</text>
</comment>
<evidence type="ECO:0000256" key="7">
    <source>
        <dbReference type="ARBA" id="ARBA00022598"/>
    </source>
</evidence>
<name>A0AAJ0I9Y3_9PEZI</name>
<dbReference type="Gene3D" id="3.40.50.620">
    <property type="entry name" value="HUPs"/>
    <property type="match status" value="1"/>
</dbReference>
<evidence type="ECO:0000256" key="9">
    <source>
        <dbReference type="ARBA" id="ARBA00022840"/>
    </source>
</evidence>
<dbReference type="PANTHER" id="PTHR43766:SF1">
    <property type="entry name" value="TRYPTOPHAN--TRNA LIGASE, MITOCHONDRIAL"/>
    <property type="match status" value="1"/>
</dbReference>
<evidence type="ECO:0000256" key="14">
    <source>
        <dbReference type="ARBA" id="ARBA00069760"/>
    </source>
</evidence>
<dbReference type="NCBIfam" id="TIGR00233">
    <property type="entry name" value="trpS"/>
    <property type="match status" value="1"/>
</dbReference>
<keyword evidence="11" id="KW-0030">Aminoacyl-tRNA synthetase</keyword>
<dbReference type="EC" id="6.1.1.2" evidence="5"/>
<dbReference type="GeneID" id="87877324"/>
<evidence type="ECO:0000256" key="3">
    <source>
        <dbReference type="ARBA" id="ARBA00005594"/>
    </source>
</evidence>
<dbReference type="GO" id="GO:0004830">
    <property type="term" value="F:tryptophan-tRNA ligase activity"/>
    <property type="evidence" value="ECO:0007669"/>
    <property type="project" value="UniProtKB-EC"/>
</dbReference>
<evidence type="ECO:0000256" key="5">
    <source>
        <dbReference type="ARBA" id="ARBA00013161"/>
    </source>
</evidence>
<dbReference type="PRINTS" id="PR01039">
    <property type="entry name" value="TRNASYNTHTRP"/>
</dbReference>
<dbReference type="CDD" id="cd00806">
    <property type="entry name" value="TrpRS_core"/>
    <property type="match status" value="1"/>
</dbReference>
<feature type="region of interest" description="Disordered" evidence="15">
    <location>
        <begin position="1012"/>
        <end position="1031"/>
    </location>
</feature>
<dbReference type="RefSeq" id="XP_062694147.1">
    <property type="nucleotide sequence ID" value="XM_062839702.1"/>
</dbReference>
<dbReference type="FunFam" id="1.10.240.10:FF:000002">
    <property type="entry name" value="Tryptophan--tRNA ligase"/>
    <property type="match status" value="1"/>
</dbReference>
<evidence type="ECO:0000256" key="15">
    <source>
        <dbReference type="SAM" id="MobiDB-lite"/>
    </source>
</evidence>
<feature type="compositionally biased region" description="Polar residues" evidence="15">
    <location>
        <begin position="1085"/>
        <end position="1097"/>
    </location>
</feature>
<dbReference type="PROSITE" id="PS00178">
    <property type="entry name" value="AA_TRNA_LIGASE_I"/>
    <property type="match status" value="1"/>
</dbReference>
<comment type="caution">
    <text evidence="16">The sequence shown here is derived from an EMBL/GenBank/DDBJ whole genome shotgun (WGS) entry which is preliminary data.</text>
</comment>
<evidence type="ECO:0000256" key="12">
    <source>
        <dbReference type="ARBA" id="ARBA00023242"/>
    </source>
</evidence>
<keyword evidence="17" id="KW-1185">Reference proteome</keyword>
<evidence type="ECO:0000313" key="16">
    <source>
        <dbReference type="EMBL" id="KAK3494718.1"/>
    </source>
</evidence>
<dbReference type="InterPro" id="IPR014729">
    <property type="entry name" value="Rossmann-like_a/b/a_fold"/>
</dbReference>
<dbReference type="InterPro" id="IPR002305">
    <property type="entry name" value="aa-tRNA-synth_Ic"/>
</dbReference>
<dbReference type="Pfam" id="PF18806">
    <property type="entry name" value="Importin_rep_3"/>
    <property type="match status" value="1"/>
</dbReference>
<evidence type="ECO:0000256" key="6">
    <source>
        <dbReference type="ARBA" id="ARBA00022448"/>
    </source>
</evidence>
<dbReference type="InterPro" id="IPR011989">
    <property type="entry name" value="ARM-like"/>
</dbReference>
<dbReference type="SUPFAM" id="SSF48371">
    <property type="entry name" value="ARM repeat"/>
    <property type="match status" value="1"/>
</dbReference>
<dbReference type="Gene3D" id="1.25.10.10">
    <property type="entry name" value="Leucine-rich Repeat Variant"/>
    <property type="match status" value="1"/>
</dbReference>
<keyword evidence="7" id="KW-0436">Ligase</keyword>
<evidence type="ECO:0000256" key="1">
    <source>
        <dbReference type="ARBA" id="ARBA00004123"/>
    </source>
</evidence>
<evidence type="ECO:0000256" key="8">
    <source>
        <dbReference type="ARBA" id="ARBA00022741"/>
    </source>
</evidence>
<dbReference type="GO" id="GO:0005524">
    <property type="term" value="F:ATP binding"/>
    <property type="evidence" value="ECO:0007669"/>
    <property type="project" value="UniProtKB-KW"/>
</dbReference>
<reference evidence="16 17" key="1">
    <citation type="journal article" date="2023" name="Mol. Phylogenet. Evol.">
        <title>Genome-scale phylogeny and comparative genomics of the fungal order Sordariales.</title>
        <authorList>
            <person name="Hensen N."/>
            <person name="Bonometti L."/>
            <person name="Westerberg I."/>
            <person name="Brannstrom I.O."/>
            <person name="Guillou S."/>
            <person name="Cros-Aarteil S."/>
            <person name="Calhoun S."/>
            <person name="Haridas S."/>
            <person name="Kuo A."/>
            <person name="Mondo S."/>
            <person name="Pangilinan J."/>
            <person name="Riley R."/>
            <person name="LaButti K."/>
            <person name="Andreopoulos B."/>
            <person name="Lipzen A."/>
            <person name="Chen C."/>
            <person name="Yan M."/>
            <person name="Daum C."/>
            <person name="Ng V."/>
            <person name="Clum A."/>
            <person name="Steindorff A."/>
            <person name="Ohm R.A."/>
            <person name="Martin F."/>
            <person name="Silar P."/>
            <person name="Natvig D.O."/>
            <person name="Lalanne C."/>
            <person name="Gautier V."/>
            <person name="Ament-Velasquez S.L."/>
            <person name="Kruys A."/>
            <person name="Hutchinson M.I."/>
            <person name="Powell A.J."/>
            <person name="Barry K."/>
            <person name="Miller A.N."/>
            <person name="Grigoriev I.V."/>
            <person name="Debuchy R."/>
            <person name="Gladieux P."/>
            <person name="Hiltunen Thoren M."/>
            <person name="Johannesson H."/>
        </authorList>
    </citation>
    <scope>NUCLEOTIDE SEQUENCE [LARGE SCALE GENOMIC DNA]</scope>
    <source>
        <strain evidence="16 17">FGSC 10403</strain>
    </source>
</reference>
<evidence type="ECO:0000256" key="13">
    <source>
        <dbReference type="ARBA" id="ARBA00030268"/>
    </source>
</evidence>
<dbReference type="EMBL" id="JAULSX010000003">
    <property type="protein sequence ID" value="KAK3494718.1"/>
    <property type="molecule type" value="Genomic_DNA"/>
</dbReference>
<dbReference type="InterPro" id="IPR040520">
    <property type="entry name" value="Importin_rep_3"/>
</dbReference>
<feature type="compositionally biased region" description="Low complexity" evidence="15">
    <location>
        <begin position="1098"/>
        <end position="1108"/>
    </location>
</feature>
<evidence type="ECO:0000256" key="4">
    <source>
        <dbReference type="ARBA" id="ARBA00007991"/>
    </source>
</evidence>
<keyword evidence="6" id="KW-0813">Transport</keyword>
<evidence type="ECO:0000313" key="17">
    <source>
        <dbReference type="Proteomes" id="UP001285908"/>
    </source>
</evidence>
<dbReference type="InterPro" id="IPR001412">
    <property type="entry name" value="aa-tRNA-synth_I_CS"/>
</dbReference>
<dbReference type="GO" id="GO:0070183">
    <property type="term" value="P:mitochondrial tryptophanyl-tRNA aminoacylation"/>
    <property type="evidence" value="ECO:0007669"/>
    <property type="project" value="TreeGrafter"/>
</dbReference>
<comment type="similarity">
    <text evidence="4">Belongs to the importin beta family.</text>
</comment>
<comment type="subcellular location">
    <subcellularLocation>
        <location evidence="2">Mitochondrion matrix</location>
    </subcellularLocation>
    <subcellularLocation>
        <location evidence="1">Nucleus</location>
    </subcellularLocation>
</comment>
<feature type="compositionally biased region" description="Polar residues" evidence="15">
    <location>
        <begin position="1014"/>
        <end position="1030"/>
    </location>
</feature>
<dbReference type="InterPro" id="IPR016024">
    <property type="entry name" value="ARM-type_fold"/>
</dbReference>
<dbReference type="InterPro" id="IPR050203">
    <property type="entry name" value="Trp-tRNA_synthetase"/>
</dbReference>
<evidence type="ECO:0000256" key="10">
    <source>
        <dbReference type="ARBA" id="ARBA00022917"/>
    </source>
</evidence>
<dbReference type="Proteomes" id="UP001285908">
    <property type="component" value="Unassembled WGS sequence"/>
</dbReference>
<dbReference type="PANTHER" id="PTHR43766">
    <property type="entry name" value="TRYPTOPHAN--TRNA LIGASE, MITOCHONDRIAL"/>
    <property type="match status" value="1"/>
</dbReference>
<dbReference type="SUPFAM" id="SSF52374">
    <property type="entry name" value="Nucleotidylyl transferase"/>
    <property type="match status" value="1"/>
</dbReference>
<dbReference type="InterPro" id="IPR057942">
    <property type="entry name" value="TPR_TNPO3_IPO13_3rd"/>
</dbReference>
<keyword evidence="8" id="KW-0547">Nucleotide-binding</keyword>
<dbReference type="Pfam" id="PF24140">
    <property type="entry name" value="TPR_TNPO3_IPO13_3rd"/>
    <property type="match status" value="1"/>
</dbReference>
<dbReference type="GO" id="GO:0005759">
    <property type="term" value="C:mitochondrial matrix"/>
    <property type="evidence" value="ECO:0007669"/>
    <property type="project" value="UniProtKB-SubCell"/>
</dbReference>